<comment type="caution">
    <text evidence="2">The sequence shown here is derived from an EMBL/GenBank/DDBJ whole genome shotgun (WGS) entry which is preliminary data.</text>
</comment>
<accession>A0AAD4XZT6</accession>
<feature type="region of interest" description="Disordered" evidence="1">
    <location>
        <begin position="75"/>
        <end position="103"/>
    </location>
</feature>
<reference evidence="2" key="1">
    <citation type="submission" date="2022-04" db="EMBL/GenBank/DDBJ databases">
        <title>A functionally conserved STORR gene fusion in Papaver species that diverged 16.8 million years ago.</title>
        <authorList>
            <person name="Catania T."/>
        </authorList>
    </citation>
    <scope>NUCLEOTIDE SEQUENCE</scope>
    <source>
        <strain evidence="2">S-188037</strain>
    </source>
</reference>
<dbReference type="PANTHER" id="PTHR33018:SF37">
    <property type="entry name" value="TRANSPOSASE TNP1_EN_SPM-LIKE DOMAIN-CONTAINING PROTEIN"/>
    <property type="match status" value="1"/>
</dbReference>
<keyword evidence="3" id="KW-1185">Reference proteome</keyword>
<dbReference type="AlphaFoldDB" id="A0AAD4XZT6"/>
<feature type="region of interest" description="Disordered" evidence="1">
    <location>
        <begin position="541"/>
        <end position="563"/>
    </location>
</feature>
<dbReference type="Pfam" id="PF03004">
    <property type="entry name" value="Transposase_24"/>
    <property type="match status" value="1"/>
</dbReference>
<evidence type="ECO:0000313" key="3">
    <source>
        <dbReference type="Proteomes" id="UP001202328"/>
    </source>
</evidence>
<proteinExistence type="predicted"/>
<dbReference type="InterPro" id="IPR004252">
    <property type="entry name" value="Probable_transposase_24"/>
</dbReference>
<dbReference type="EMBL" id="JAJJMB010000061">
    <property type="protein sequence ID" value="KAI3963462.1"/>
    <property type="molecule type" value="Genomic_DNA"/>
</dbReference>
<evidence type="ECO:0000313" key="2">
    <source>
        <dbReference type="EMBL" id="KAI3963462.1"/>
    </source>
</evidence>
<name>A0AAD4XZT6_9MAGN</name>
<organism evidence="2 3">
    <name type="scientific">Papaver atlanticum</name>
    <dbReference type="NCBI Taxonomy" id="357466"/>
    <lineage>
        <taxon>Eukaryota</taxon>
        <taxon>Viridiplantae</taxon>
        <taxon>Streptophyta</taxon>
        <taxon>Embryophyta</taxon>
        <taxon>Tracheophyta</taxon>
        <taxon>Spermatophyta</taxon>
        <taxon>Magnoliopsida</taxon>
        <taxon>Ranunculales</taxon>
        <taxon>Papaveraceae</taxon>
        <taxon>Papaveroideae</taxon>
        <taxon>Papaver</taxon>
    </lineage>
</organism>
<gene>
    <name evidence="2" type="ORF">MKW98_022884</name>
</gene>
<evidence type="ECO:0000256" key="1">
    <source>
        <dbReference type="SAM" id="MobiDB-lite"/>
    </source>
</evidence>
<protein>
    <recommendedName>
        <fullName evidence="4">Transposase Tnp1/En/Spm-like domain-containing protein</fullName>
    </recommendedName>
</protein>
<evidence type="ECO:0008006" key="4">
    <source>
        <dbReference type="Google" id="ProtNLM"/>
    </source>
</evidence>
<sequence length="705" mass="79650">MKQQKLKEFRESPVKSISVVEEFKVNRYLNTYLKFKSAEATSDMKPKPRSTFVNRQRAKEIATDAVNERLNTVAPKKNRSSTTKPSPAFINGTMGKETMTDGVDDRLDAVTRKRQRTSTTVPWSASFISTDAVDERLEPVTLKRHRSTTAPCSLVNGQWEKEIVTDAVDVRISSVALEKQRSSTTNQRSAYVNGGRANEIVTDPEDERINAVTDTFVAWSDIQDEDADMLDADEYGDMQLEDDHATDTHNESNSEDYTGINPGITCRRLGSRQQIIFDKYGRYCDVGSEQFANAIGKIVRARCPPAIDDWRIVPEIMKEDIWKNLVAEYVIPQVYKPNILSRARISWKSWKSRLRVEMDKHETVAEKKRNMPERLITNREDWERFVDFCNTEEDRKLRAIGKKSREALQFLHSTGRTGLFRKLYDMEKESPTGEVNRAVVFVETHVTKTLNNPESSSISDVKIRKIKELVDANPNGQKDIDNDAVALICGRDSHGHVRGMGGGLSRTTMRASAPIIETLRKVQEENKSMQSEIHLLKTKHGTRMQDGVSTSSNQSALQGPDESNVPASSCFMKNFKGRTIALGRFNTVDPAMEHVYSIIVEEIFDRDAELFDKDGKLGDIVIGGVINWPKACTKPASLCFVKNFKGRTIALGSYNSVDPPMEHVYSVKVEEIFDEESELFDEDGKLGDIMIGDVINWPKACVQSY</sequence>
<feature type="compositionally biased region" description="Polar residues" evidence="1">
    <location>
        <begin position="547"/>
        <end position="557"/>
    </location>
</feature>
<dbReference type="Proteomes" id="UP001202328">
    <property type="component" value="Unassembled WGS sequence"/>
</dbReference>
<dbReference type="PANTHER" id="PTHR33018">
    <property type="entry name" value="OS10G0338966 PROTEIN-RELATED"/>
    <property type="match status" value="1"/>
</dbReference>